<dbReference type="GO" id="GO:0042025">
    <property type="term" value="C:host cell nucleus"/>
    <property type="evidence" value="ECO:0007669"/>
    <property type="project" value="UniProtKB-SubCell"/>
</dbReference>
<keyword evidence="6" id="KW-1048">Host nucleus</keyword>
<dbReference type="GO" id="GO:0003723">
    <property type="term" value="F:RNA binding"/>
    <property type="evidence" value="ECO:0007669"/>
    <property type="project" value="UniProtKB-KW"/>
</dbReference>
<dbReference type="Gene3D" id="1.20.5.1500">
    <property type="match status" value="1"/>
</dbReference>
<evidence type="ECO:0000256" key="4">
    <source>
        <dbReference type="ARBA" id="ARBA00019628"/>
    </source>
</evidence>
<organismHost>
    <name type="scientific">Homo sapiens</name>
    <name type="common">Human</name>
    <dbReference type="NCBI Taxonomy" id="9606"/>
</organismHost>
<feature type="compositionally biased region" description="Low complexity" evidence="18">
    <location>
        <begin position="525"/>
        <end position="534"/>
    </location>
</feature>
<name>Q77YG5_FOAMV</name>
<accession>Q77YG5</accession>
<dbReference type="GO" id="GO:0044163">
    <property type="term" value="C:host cytoskeleton"/>
    <property type="evidence" value="ECO:0007669"/>
    <property type="project" value="InterPro"/>
</dbReference>
<evidence type="ECO:0000256" key="15">
    <source>
        <dbReference type="ARBA" id="ARBA00023296"/>
    </source>
</evidence>
<reference evidence="20" key="2">
    <citation type="submission" date="1997-11" db="EMBL/GenBank/DDBJ databases">
        <authorList>
            <person name="Chappey C."/>
        </authorList>
    </citation>
    <scope>NUCLEOTIDE SEQUENCE [LARGE SCALE GENOMIC DNA]</scope>
</reference>
<evidence type="ECO:0000256" key="11">
    <source>
        <dbReference type="ARBA" id="ARBA00023086"/>
    </source>
</evidence>
<evidence type="ECO:0000313" key="20">
    <source>
        <dbReference type="EMBL" id="AAC82577.1"/>
    </source>
</evidence>
<keyword evidence="10" id="KW-1177">Microtubular inwards viral transport</keyword>
<evidence type="ECO:0000256" key="3">
    <source>
        <dbReference type="ARBA" id="ARBA00004328"/>
    </source>
</evidence>
<dbReference type="InterPro" id="IPR021109">
    <property type="entry name" value="Peptidase_aspartic_dom_sf"/>
</dbReference>
<dbReference type="Pfam" id="PF20673">
    <property type="entry name" value="Gag_spuma_C"/>
    <property type="match status" value="1"/>
</dbReference>
<evidence type="ECO:0000256" key="12">
    <source>
        <dbReference type="ARBA" id="ARBA00023120"/>
    </source>
</evidence>
<dbReference type="GO" id="GO:0030430">
    <property type="term" value="C:host cell cytoplasm"/>
    <property type="evidence" value="ECO:0007669"/>
    <property type="project" value="UniProtKB-SubCell"/>
</dbReference>
<gene>
    <name evidence="20" type="primary">gag</name>
</gene>
<dbReference type="MEROPS" id="A09.001"/>
<dbReference type="GO" id="GO:0004190">
    <property type="term" value="F:aspartic-type endopeptidase activity"/>
    <property type="evidence" value="ECO:0007669"/>
    <property type="project" value="UniProtKB-UniRule"/>
</dbReference>
<keyword evidence="7" id="KW-0945">Host-virus interaction</keyword>
<evidence type="ECO:0000256" key="1">
    <source>
        <dbReference type="ARBA" id="ARBA00004147"/>
    </source>
</evidence>
<dbReference type="GO" id="GO:0003677">
    <property type="term" value="F:DNA binding"/>
    <property type="evidence" value="ECO:0007669"/>
    <property type="project" value="UniProtKB-KW"/>
</dbReference>
<keyword evidence="17" id="KW-0064">Aspartyl protease</keyword>
<dbReference type="Pfam" id="PF03539">
    <property type="entry name" value="Spuma_A9PTase"/>
    <property type="match status" value="1"/>
</dbReference>
<dbReference type="Pfam" id="PF20672">
    <property type="entry name" value="Gag_FV_central"/>
    <property type="match status" value="1"/>
</dbReference>
<keyword evidence="17" id="KW-0645">Protease</keyword>
<dbReference type="InterPro" id="IPR004957">
    <property type="entry name" value="Gag_N"/>
</dbReference>
<sequence>MASGSNVEEYELDVEALVVILRDRNIPRNPLHGEVIGLRLTEGWWGQIERFQMVRLILQDDDNEPLQRPRYEVIQRAVNPHTMFMISGPLAELQLAFQDLDLPEGPLRFGPLANGHYVQGDPYSSSYRPVTMAETAQMTRDELEDVLNTQSEIEIQMINLLELYEVETRALRRQLAERSSTGQGGISPGAPRSRPPVSSFSGLPSLPSIPGIHPRAPSPPRATSTPGNIPWSLGDDSPPSSSFPGPSQPRVSFHPGNPFVEEEGHRPRSQSRERRREILPAPVPSAPPMIQYIPVPPPPPIGTVIPIQHIRSVTGEPPRNPREIPIWLGRNAPAIDGVFPVTTPDLRCRIINAILGGNIGLSLTPGDCLTWDSAVATLFIRTHGTFPMHQLGNVIKGIVDQEGVATAYTLGMMLSGQNYQLVSGIIRGYLPGQAVVTALQQRLDQEIDNQTRAETFIQHLNAVYEILGLNARGQSIRASVTPQPRPSRGRGRGQNTSRPSQGPANSGRGRQRPASGQSNRGSSTQNQNQDNLNQGGYNLRPRTYQPQRYGGGRGRRWNDNTNNQESRPSDQGSQTPRPNQAGSGVRGNQSQTPRPAAGRGGRGNHNRNQRSSGAGDSRAVNTVTQSATSSTDESSSAVTAASGRIKGTKLLAHWDSGATITCIPESFLEDEQPIKKTLIKTIHGEKQQNVYYVTFKVKGRKVEAEVIASPYEYILLSPTDVPWLTQQPLQLTILVPLQEYQEKILSKTALPEDQKQQLKTLFVKYDNLWQHWENQVGHRKIRPHNIATGDYPPRPQKQYPINPKAKPVYKL</sequence>
<evidence type="ECO:0000256" key="2">
    <source>
        <dbReference type="ARBA" id="ARBA00004192"/>
    </source>
</evidence>
<dbReference type="GO" id="GO:0019013">
    <property type="term" value="C:viral nucleocapsid"/>
    <property type="evidence" value="ECO:0007669"/>
    <property type="project" value="UniProtKB-KW"/>
</dbReference>
<feature type="compositionally biased region" description="Low complexity" evidence="18">
    <location>
        <begin position="624"/>
        <end position="641"/>
    </location>
</feature>
<dbReference type="GO" id="GO:0043657">
    <property type="term" value="C:host cell"/>
    <property type="evidence" value="ECO:0007669"/>
    <property type="project" value="GOC"/>
</dbReference>
<feature type="region of interest" description="Disordered" evidence="18">
    <location>
        <begin position="175"/>
        <end position="275"/>
    </location>
</feature>
<keyword evidence="17" id="KW-0378">Hydrolase</keyword>
<keyword evidence="11" id="KW-0543">Viral nucleoprotein</keyword>
<dbReference type="Gene3D" id="2.40.70.10">
    <property type="entry name" value="Acid Proteases"/>
    <property type="match status" value="1"/>
</dbReference>
<evidence type="ECO:0000256" key="14">
    <source>
        <dbReference type="ARBA" id="ARBA00023200"/>
    </source>
</evidence>
<feature type="region of interest" description="Disordered" evidence="18">
    <location>
        <begin position="476"/>
        <end position="641"/>
    </location>
</feature>
<keyword evidence="12" id="KW-1176">Cytoplasmic inwards viral transport</keyword>
<evidence type="ECO:0000256" key="7">
    <source>
        <dbReference type="ARBA" id="ARBA00022581"/>
    </source>
</evidence>
<evidence type="ECO:0000256" key="5">
    <source>
        <dbReference type="ARBA" id="ARBA00022561"/>
    </source>
</evidence>
<feature type="compositionally biased region" description="Basic and acidic residues" evidence="18">
    <location>
        <begin position="262"/>
        <end position="275"/>
    </location>
</feature>
<evidence type="ECO:0000256" key="16">
    <source>
        <dbReference type="ARBA" id="ARBA00025354"/>
    </source>
</evidence>
<evidence type="ECO:0000256" key="10">
    <source>
        <dbReference type="ARBA" id="ARBA00022952"/>
    </source>
</evidence>
<feature type="compositionally biased region" description="Polar residues" evidence="18">
    <location>
        <begin position="514"/>
        <end position="524"/>
    </location>
</feature>
<dbReference type="EMBL" id="AF033816">
    <property type="protein sequence ID" value="AAC82577.1"/>
    <property type="molecule type" value="Genomic_RNA"/>
</dbReference>
<dbReference type="InterPro" id="IPR049099">
    <property type="entry name" value="Gag_C"/>
</dbReference>
<feature type="compositionally biased region" description="Polar residues" evidence="18">
    <location>
        <begin position="495"/>
        <end position="504"/>
    </location>
</feature>
<keyword evidence="8" id="KW-0946">Virion</keyword>
<organism evidence="20">
    <name type="scientific">Human spumaretrovirus</name>
    <name type="common">SFVcpz(hu)</name>
    <name type="synonym">Human foamy virus</name>
    <dbReference type="NCBI Taxonomy" id="11963"/>
    <lineage>
        <taxon>Viruses</taxon>
        <taxon>Riboviria</taxon>
        <taxon>Pararnavirae</taxon>
        <taxon>Artverviricota</taxon>
        <taxon>Revtraviricetes</taxon>
        <taxon>Ortervirales</taxon>
        <taxon>Retroviridae</taxon>
        <taxon>Spumaretrovirinae</taxon>
        <taxon>Simiispumavirus</taxon>
        <taxon>Simiispumavirus pantrosch</taxon>
        <taxon>Simian foamy virus</taxon>
    </lineage>
</organism>
<keyword evidence="5" id="KW-0167">Capsid protein</keyword>
<evidence type="ECO:0000256" key="17">
    <source>
        <dbReference type="PROSITE-ProRule" id="PRU00863"/>
    </source>
</evidence>
<feature type="compositionally biased region" description="Polar residues" evidence="18">
    <location>
        <begin position="559"/>
        <end position="592"/>
    </location>
</feature>
<comment type="function">
    <text evidence="16">Involved in capsid formation and genome binding. Shortly after infection, interaction between incoming particle-associated Gag proteins and host dynein allows centrosomal targeting of the viral genome (associated to Gag), prior to nucleus translocation and integration into host genome.</text>
</comment>
<dbReference type="PROSITE" id="PS51531">
    <property type="entry name" value="FV_PR"/>
    <property type="match status" value="1"/>
</dbReference>
<evidence type="ECO:0000256" key="8">
    <source>
        <dbReference type="ARBA" id="ARBA00022844"/>
    </source>
</evidence>
<comment type="subunit">
    <text evidence="17">The protease is a homodimer, whose active site consists of two apposed aspartic acid residues.</text>
</comment>
<keyword evidence="15" id="KW-1160">Virus entry into host cell</keyword>
<dbReference type="GO" id="GO:0019076">
    <property type="term" value="P:viral release from host cell"/>
    <property type="evidence" value="ECO:0007669"/>
    <property type="project" value="InterPro"/>
</dbReference>
<keyword evidence="14" id="KW-1035">Host cytoplasm</keyword>
<feature type="active site" description="For protease activity" evidence="17">
    <location>
        <position position="655"/>
    </location>
</feature>
<evidence type="ECO:0000256" key="18">
    <source>
        <dbReference type="SAM" id="MobiDB-lite"/>
    </source>
</evidence>
<dbReference type="PRINTS" id="PR00920">
    <property type="entry name" value="SPUMVIRPTASE"/>
</dbReference>
<feature type="domain" description="Peptidase A9" evidence="19">
    <location>
        <begin position="635"/>
        <end position="774"/>
    </location>
</feature>
<evidence type="ECO:0000256" key="9">
    <source>
        <dbReference type="ARBA" id="ARBA00022884"/>
    </source>
</evidence>
<comment type="subcellular location">
    <subcellularLocation>
        <location evidence="2">Host cytoplasm</location>
    </subcellularLocation>
    <subcellularLocation>
        <location evidence="1">Host nucleus</location>
    </subcellularLocation>
    <subcellularLocation>
        <location evidence="3">Virion</location>
    </subcellularLocation>
</comment>
<evidence type="ECO:0000256" key="13">
    <source>
        <dbReference type="ARBA" id="ARBA00023125"/>
    </source>
</evidence>
<protein>
    <recommendedName>
        <fullName evidence="4">Gag polyprotein</fullName>
    </recommendedName>
</protein>
<proteinExistence type="predicted"/>
<dbReference type="GO" id="GO:0006508">
    <property type="term" value="P:proteolysis"/>
    <property type="evidence" value="ECO:0007669"/>
    <property type="project" value="UniProtKB-KW"/>
</dbReference>
<evidence type="ECO:0000259" key="19">
    <source>
        <dbReference type="PROSITE" id="PS51531"/>
    </source>
</evidence>
<feature type="compositionally biased region" description="Low complexity" evidence="18">
    <location>
        <begin position="230"/>
        <end position="249"/>
    </location>
</feature>
<keyword evidence="13" id="KW-0238">DNA-binding</keyword>
<evidence type="ECO:0000256" key="6">
    <source>
        <dbReference type="ARBA" id="ARBA00022562"/>
    </source>
</evidence>
<reference evidence="20" key="1">
    <citation type="book" date="1997" name="RETROVIRUSES" publisher="Cold Spring Harbor Laboratory Press" city="Cold Spring Harbor, New York, NY, USA">
        <title>Appendix 2: Retroviral taxonomy, protein structure, sequences, and genetic maps.</title>
        <editorList>
            <person name="Coffin"/>
            <person name="J.M."/>
        </editorList>
        <authorList>
            <person name="Petropoulos C.J."/>
        </authorList>
    </citation>
    <scope>NUCLEOTIDE SEQUENCE</scope>
</reference>
<keyword evidence="9" id="KW-0694">RNA-binding</keyword>
<feature type="region of interest" description="Disordered" evidence="18">
    <location>
        <begin position="783"/>
        <end position="811"/>
    </location>
</feature>
<dbReference type="GO" id="GO:0046718">
    <property type="term" value="P:symbiont entry into host cell"/>
    <property type="evidence" value="ECO:0007669"/>
    <property type="project" value="UniProtKB-KW"/>
</dbReference>
<dbReference type="InterPro" id="IPR001641">
    <property type="entry name" value="Spumavirus_A9"/>
</dbReference>
<dbReference type="Pfam" id="PF03276">
    <property type="entry name" value="Gag_spuma_N"/>
    <property type="match status" value="1"/>
</dbReference>
<dbReference type="GO" id="GO:0075521">
    <property type="term" value="P:microtubule-dependent intracellular transport of viral material towards nucleus"/>
    <property type="evidence" value="ECO:0007669"/>
    <property type="project" value="UniProtKB-KW"/>
</dbReference>